<accession>Q22RW6</accession>
<dbReference type="RefSeq" id="XP_001008251.1">
    <property type="nucleotide sequence ID" value="XM_001008251.1"/>
</dbReference>
<dbReference type="AlphaFoldDB" id="Q22RW6"/>
<sequence>MDRSLSQEEINKTKSIDIQTSNYHDDSNSQCFDDENNQDQFENDASLSRKNQNELNLQLNLQLNEQNLNGVNDEGILITAQQEKKVEQIENTNKINNNQITSLKLNQLQNQHNQQNPSPYTISDRKIWAVQGVMPGSVSKKFIRSYKLGRYNKMKSLKIDMEYFNSPHHEQLHLGNNILPFQNNKNRLFTTGSFDYTKYMLPDGQMQQTKMPFQSVQSFSSRVNTGNINKFQNNLKSLKTFRNAFKQQSEDFNQVFSPRTTSQTVIQQVIQQQQNSKQTPQQVNMEIRYIDIITQPIVKQSNFINNKKCPHGMTNMRVNEKKNIFFFNQQSNKNNNPHHIQPIQYLRHQAYSSNQPINQYNQNQYKLDSAYVENSDNMYDLVNKRQYKANNFFGEEQSQGQSSSHQLDGGLHKQNLTFKPKNNLLHSEYKDQQTDHQASQFTSTSNRNFFGRKSEKSMSKMQPNNSLRLPQFATNPENIQFFSKAKQNLVKYVNQIGTQDHPLRNTFVSQKNML</sequence>
<evidence type="ECO:0000313" key="3">
    <source>
        <dbReference type="Proteomes" id="UP000009168"/>
    </source>
</evidence>
<evidence type="ECO:0000313" key="2">
    <source>
        <dbReference type="EMBL" id="EAR88006.1"/>
    </source>
</evidence>
<dbReference type="KEGG" id="tet:TTHERM_00011720"/>
<proteinExistence type="predicted"/>
<evidence type="ECO:0000256" key="1">
    <source>
        <dbReference type="SAM" id="MobiDB-lite"/>
    </source>
</evidence>
<dbReference type="EMBL" id="GG662845">
    <property type="protein sequence ID" value="EAR88006.1"/>
    <property type="molecule type" value="Genomic_DNA"/>
</dbReference>
<dbReference type="HOGENOM" id="CLU_530538_0_0_1"/>
<feature type="region of interest" description="Disordered" evidence="1">
    <location>
        <begin position="395"/>
        <end position="416"/>
    </location>
</feature>
<feature type="region of interest" description="Disordered" evidence="1">
    <location>
        <begin position="431"/>
        <end position="464"/>
    </location>
</feature>
<gene>
    <name evidence="2" type="ORF">TTHERM_00011720</name>
</gene>
<name>Q22RW6_TETTS</name>
<organism evidence="2 3">
    <name type="scientific">Tetrahymena thermophila (strain SB210)</name>
    <dbReference type="NCBI Taxonomy" id="312017"/>
    <lineage>
        <taxon>Eukaryota</taxon>
        <taxon>Sar</taxon>
        <taxon>Alveolata</taxon>
        <taxon>Ciliophora</taxon>
        <taxon>Intramacronucleata</taxon>
        <taxon>Oligohymenophorea</taxon>
        <taxon>Hymenostomatida</taxon>
        <taxon>Tetrahymenina</taxon>
        <taxon>Tetrahymenidae</taxon>
        <taxon>Tetrahymena</taxon>
    </lineage>
</organism>
<feature type="compositionally biased region" description="Basic and acidic residues" evidence="1">
    <location>
        <begin position="1"/>
        <end position="15"/>
    </location>
</feature>
<dbReference type="InParanoid" id="Q22RW6"/>
<dbReference type="Proteomes" id="UP000009168">
    <property type="component" value="Unassembled WGS sequence"/>
</dbReference>
<feature type="compositionally biased region" description="Polar residues" evidence="1">
    <location>
        <begin position="435"/>
        <end position="448"/>
    </location>
</feature>
<feature type="region of interest" description="Disordered" evidence="1">
    <location>
        <begin position="1"/>
        <end position="38"/>
    </location>
</feature>
<dbReference type="GeneID" id="7846054"/>
<reference evidence="3" key="1">
    <citation type="journal article" date="2006" name="PLoS Biol.">
        <title>Macronuclear genome sequence of the ciliate Tetrahymena thermophila, a model eukaryote.</title>
        <authorList>
            <person name="Eisen J.A."/>
            <person name="Coyne R.S."/>
            <person name="Wu M."/>
            <person name="Wu D."/>
            <person name="Thiagarajan M."/>
            <person name="Wortman J.R."/>
            <person name="Badger J.H."/>
            <person name="Ren Q."/>
            <person name="Amedeo P."/>
            <person name="Jones K.M."/>
            <person name="Tallon L.J."/>
            <person name="Delcher A.L."/>
            <person name="Salzberg S.L."/>
            <person name="Silva J.C."/>
            <person name="Haas B.J."/>
            <person name="Majoros W.H."/>
            <person name="Farzad M."/>
            <person name="Carlton J.M."/>
            <person name="Smith R.K. Jr."/>
            <person name="Garg J."/>
            <person name="Pearlman R.E."/>
            <person name="Karrer K.M."/>
            <person name="Sun L."/>
            <person name="Manning G."/>
            <person name="Elde N.C."/>
            <person name="Turkewitz A.P."/>
            <person name="Asai D.J."/>
            <person name="Wilkes D.E."/>
            <person name="Wang Y."/>
            <person name="Cai H."/>
            <person name="Collins K."/>
            <person name="Stewart B.A."/>
            <person name="Lee S.R."/>
            <person name="Wilamowska K."/>
            <person name="Weinberg Z."/>
            <person name="Ruzzo W.L."/>
            <person name="Wloga D."/>
            <person name="Gaertig J."/>
            <person name="Frankel J."/>
            <person name="Tsao C.-C."/>
            <person name="Gorovsky M.A."/>
            <person name="Keeling P.J."/>
            <person name="Waller R.F."/>
            <person name="Patron N.J."/>
            <person name="Cherry J.M."/>
            <person name="Stover N.A."/>
            <person name="Krieger C.J."/>
            <person name="del Toro C."/>
            <person name="Ryder H.F."/>
            <person name="Williamson S.C."/>
            <person name="Barbeau R.A."/>
            <person name="Hamilton E.P."/>
            <person name="Orias E."/>
        </authorList>
    </citation>
    <scope>NUCLEOTIDE SEQUENCE [LARGE SCALE GENOMIC DNA]</scope>
    <source>
        <strain evidence="3">SB210</strain>
    </source>
</reference>
<feature type="compositionally biased region" description="Low complexity" evidence="1">
    <location>
        <begin position="395"/>
        <end position="409"/>
    </location>
</feature>
<keyword evidence="3" id="KW-1185">Reference proteome</keyword>
<protein>
    <submittedName>
        <fullName evidence="2">Uncharacterized protein</fullName>
    </submittedName>
</protein>